<gene>
    <name evidence="8" type="ORF">ASTO00021_LOCUS3781</name>
</gene>
<dbReference type="SMART" id="SM01336">
    <property type="entry name" value="zf-PARP"/>
    <property type="match status" value="1"/>
</dbReference>
<evidence type="ECO:0000256" key="5">
    <source>
        <dbReference type="ARBA" id="ARBA00023242"/>
    </source>
</evidence>
<evidence type="ECO:0000256" key="4">
    <source>
        <dbReference type="ARBA" id="ARBA00022833"/>
    </source>
</evidence>
<dbReference type="EMBL" id="HBIN01005261">
    <property type="protein sequence ID" value="CAE0433460.1"/>
    <property type="molecule type" value="Transcribed_RNA"/>
</dbReference>
<organism evidence="8">
    <name type="scientific">Aplanochytrium stocchinoi</name>
    <dbReference type="NCBI Taxonomy" id="215587"/>
    <lineage>
        <taxon>Eukaryota</taxon>
        <taxon>Sar</taxon>
        <taxon>Stramenopiles</taxon>
        <taxon>Bigyra</taxon>
        <taxon>Labyrinthulomycetes</taxon>
        <taxon>Thraustochytrida</taxon>
        <taxon>Thraustochytriidae</taxon>
        <taxon>Aplanochytrium</taxon>
    </lineage>
</organism>
<dbReference type="Gene3D" id="3.30.1740.10">
    <property type="entry name" value="Zinc finger, PARP-type"/>
    <property type="match status" value="1"/>
</dbReference>
<sequence>MVHLSVEHAKSGRSNCKTCKAKIEKDDIRWIKTSESEKFGEIKAYSHLDCLKLSKSSLAEHGFGDIEFVGDFSKDDKKSVKEAWEKFKIPSKKEKTTSKHFKEVKSPKAKKETTKKRERDADEYDNDSAKKKKKKKKSKKQKSGVKVEFHEKPEVTKEESIRAKYAVMSVSQLKDYLRLNKQMLSGKKNELVEKCVDGELYGALPKCGVCTQGRLRKVENGSISCSGYYDEDCGMRISCDFNAAADRVKRCPWKDVNDETLDEDEDGTEKAIEDIEKNDISDDMKNALLKLFSDENTKPKEIAGKMVEFARTNKLALPEDNSLARQKVGSLLMQNRNENNKFDVLAVYKGLLDQFGKKSGSDGNELVDVDGDDEQPQAKVSENTAIANLLQKVATLTAKTGGNVFKIRALKKSVIAIRGLDFKIESGKQVSTGKQKVPGVGKGTGKMIDEFLETGEVAAVLELEELAASQDMAV</sequence>
<dbReference type="GO" id="GO:0005634">
    <property type="term" value="C:nucleus"/>
    <property type="evidence" value="ECO:0007669"/>
    <property type="project" value="UniProtKB-SubCell"/>
</dbReference>
<feature type="region of interest" description="Disordered" evidence="6">
    <location>
        <begin position="96"/>
        <end position="151"/>
    </location>
</feature>
<proteinExistence type="predicted"/>
<accession>A0A7S3LJR3</accession>
<reference evidence="8" key="1">
    <citation type="submission" date="2021-01" db="EMBL/GenBank/DDBJ databases">
        <authorList>
            <person name="Corre E."/>
            <person name="Pelletier E."/>
            <person name="Niang G."/>
            <person name="Scheremetjew M."/>
            <person name="Finn R."/>
            <person name="Kale V."/>
            <person name="Holt S."/>
            <person name="Cochrane G."/>
            <person name="Meng A."/>
            <person name="Brown T."/>
            <person name="Cohen L."/>
        </authorList>
    </citation>
    <scope>NUCLEOTIDE SEQUENCE</scope>
    <source>
        <strain evidence="8">GSBS06</strain>
    </source>
</reference>
<dbReference type="PROSITE" id="PS50064">
    <property type="entry name" value="ZF_PARP_2"/>
    <property type="match status" value="1"/>
</dbReference>
<dbReference type="InterPro" id="IPR001510">
    <property type="entry name" value="Znf_PARP"/>
</dbReference>
<dbReference type="InterPro" id="IPR010996">
    <property type="entry name" value="HHH_MUS81"/>
</dbReference>
<feature type="domain" description="PARP-type" evidence="7">
    <location>
        <begin position="4"/>
        <end position="88"/>
    </location>
</feature>
<keyword evidence="2" id="KW-0479">Metal-binding</keyword>
<evidence type="ECO:0000256" key="3">
    <source>
        <dbReference type="ARBA" id="ARBA00022771"/>
    </source>
</evidence>
<protein>
    <recommendedName>
        <fullName evidence="7">PARP-type domain-containing protein</fullName>
    </recommendedName>
</protein>
<dbReference type="GO" id="GO:0003677">
    <property type="term" value="F:DNA binding"/>
    <property type="evidence" value="ECO:0007669"/>
    <property type="project" value="InterPro"/>
</dbReference>
<dbReference type="Pfam" id="PF14716">
    <property type="entry name" value="HHH_8"/>
    <property type="match status" value="1"/>
</dbReference>
<evidence type="ECO:0000313" key="8">
    <source>
        <dbReference type="EMBL" id="CAE0433460.1"/>
    </source>
</evidence>
<dbReference type="SUPFAM" id="SSF47802">
    <property type="entry name" value="DNA polymerase beta, N-terminal domain-like"/>
    <property type="match status" value="1"/>
</dbReference>
<feature type="compositionally biased region" description="Basic and acidic residues" evidence="6">
    <location>
        <begin position="96"/>
        <end position="120"/>
    </location>
</feature>
<keyword evidence="4" id="KW-0862">Zinc</keyword>
<name>A0A7S3LJR3_9STRA</name>
<keyword evidence="5" id="KW-0539">Nucleus</keyword>
<dbReference type="SUPFAM" id="SSF57716">
    <property type="entry name" value="Glucocorticoid receptor-like (DNA-binding domain)"/>
    <property type="match status" value="1"/>
</dbReference>
<feature type="compositionally biased region" description="Basic residues" evidence="6">
    <location>
        <begin position="130"/>
        <end position="143"/>
    </location>
</feature>
<comment type="subcellular location">
    <subcellularLocation>
        <location evidence="1">Nucleus</location>
    </subcellularLocation>
</comment>
<dbReference type="Gene3D" id="3.90.640.80">
    <property type="match status" value="1"/>
</dbReference>
<dbReference type="InterPro" id="IPR036957">
    <property type="entry name" value="Znf_PARP_sf"/>
</dbReference>
<evidence type="ECO:0000259" key="7">
    <source>
        <dbReference type="PROSITE" id="PS50064"/>
    </source>
</evidence>
<keyword evidence="3" id="KW-0863">Zinc-finger</keyword>
<evidence type="ECO:0000256" key="6">
    <source>
        <dbReference type="SAM" id="MobiDB-lite"/>
    </source>
</evidence>
<dbReference type="Gene3D" id="1.10.150.110">
    <property type="entry name" value="DNA polymerase beta, N-terminal domain-like"/>
    <property type="match status" value="1"/>
</dbReference>
<evidence type="ECO:0000256" key="1">
    <source>
        <dbReference type="ARBA" id="ARBA00004123"/>
    </source>
</evidence>
<dbReference type="Pfam" id="PF00645">
    <property type="entry name" value="zf-PARP"/>
    <property type="match status" value="1"/>
</dbReference>
<dbReference type="GO" id="GO:0008270">
    <property type="term" value="F:zinc ion binding"/>
    <property type="evidence" value="ECO:0007669"/>
    <property type="project" value="UniProtKB-KW"/>
</dbReference>
<dbReference type="AlphaFoldDB" id="A0A7S3LJR3"/>
<dbReference type="InterPro" id="IPR027421">
    <property type="entry name" value="DNA_pol_lamdba_lyase_dom_sf"/>
</dbReference>
<evidence type="ECO:0000256" key="2">
    <source>
        <dbReference type="ARBA" id="ARBA00022723"/>
    </source>
</evidence>
<dbReference type="SMART" id="SM01335">
    <property type="entry name" value="PADR1"/>
    <property type="match status" value="1"/>
</dbReference>